<gene>
    <name evidence="1" type="ORF">KDAU_30970</name>
</gene>
<organism evidence="1 2">
    <name type="scientific">Dictyobacter aurantiacus</name>
    <dbReference type="NCBI Taxonomy" id="1936993"/>
    <lineage>
        <taxon>Bacteria</taxon>
        <taxon>Bacillati</taxon>
        <taxon>Chloroflexota</taxon>
        <taxon>Ktedonobacteria</taxon>
        <taxon>Ktedonobacterales</taxon>
        <taxon>Dictyobacteraceae</taxon>
        <taxon>Dictyobacter</taxon>
    </lineage>
</organism>
<accession>A0A401ZGF3</accession>
<comment type="caution">
    <text evidence="1">The sequence shown here is derived from an EMBL/GenBank/DDBJ whole genome shotgun (WGS) entry which is preliminary data.</text>
</comment>
<keyword evidence="2" id="KW-1185">Reference proteome</keyword>
<protein>
    <submittedName>
        <fullName evidence="1">Uncharacterized protein</fullName>
    </submittedName>
</protein>
<dbReference type="AlphaFoldDB" id="A0A401ZGF3"/>
<dbReference type="OrthoDB" id="9884090at2"/>
<proteinExistence type="predicted"/>
<evidence type="ECO:0000313" key="1">
    <source>
        <dbReference type="EMBL" id="GCE05768.1"/>
    </source>
</evidence>
<evidence type="ECO:0000313" key="2">
    <source>
        <dbReference type="Proteomes" id="UP000287224"/>
    </source>
</evidence>
<reference evidence="2" key="1">
    <citation type="submission" date="2018-12" db="EMBL/GenBank/DDBJ databases">
        <title>Tengunoibacter tsumagoiensis gen. nov., sp. nov., Dictyobacter kobayashii sp. nov., D. alpinus sp. nov., and D. joshuensis sp. nov. and description of Dictyobacteraceae fam. nov. within the order Ktedonobacterales isolated from Tengu-no-mugimeshi.</title>
        <authorList>
            <person name="Wang C.M."/>
            <person name="Zheng Y."/>
            <person name="Sakai Y."/>
            <person name="Toyoda A."/>
            <person name="Minakuchi Y."/>
            <person name="Abe K."/>
            <person name="Yokota A."/>
            <person name="Yabe S."/>
        </authorList>
    </citation>
    <scope>NUCLEOTIDE SEQUENCE [LARGE SCALE GENOMIC DNA]</scope>
    <source>
        <strain evidence="2">S-27</strain>
    </source>
</reference>
<sequence length="69" mass="7767">MTKRQSLVERLGTLPAGMSKADVEAVLAFIYGAFDKRSAKQTLIFHPYVEESDTQVSVSDFSRWLQALM</sequence>
<dbReference type="RefSeq" id="WP_126596794.1">
    <property type="nucleotide sequence ID" value="NZ_BIFQ01000001.1"/>
</dbReference>
<dbReference type="Proteomes" id="UP000287224">
    <property type="component" value="Unassembled WGS sequence"/>
</dbReference>
<name>A0A401ZGF3_9CHLR</name>
<dbReference type="EMBL" id="BIFQ01000001">
    <property type="protein sequence ID" value="GCE05768.1"/>
    <property type="molecule type" value="Genomic_DNA"/>
</dbReference>